<keyword evidence="4" id="KW-0539">Nucleus</keyword>
<comment type="caution">
    <text evidence="7">The sequence shown here is derived from an EMBL/GenBank/DDBJ whole genome shotgun (WGS) entry which is preliminary data.</text>
</comment>
<accession>A0A9Q0IT99</accession>
<dbReference type="CDD" id="cd22589">
    <property type="entry name" value="geminin_CC"/>
    <property type="match status" value="1"/>
</dbReference>
<feature type="compositionally biased region" description="Basic and acidic residues" evidence="6">
    <location>
        <begin position="1"/>
        <end position="11"/>
    </location>
</feature>
<feature type="region of interest" description="Disordered" evidence="6">
    <location>
        <begin position="59"/>
        <end position="81"/>
    </location>
</feature>
<protein>
    <recommendedName>
        <fullName evidence="9">Geminin</fullName>
    </recommendedName>
</protein>
<dbReference type="InterPro" id="IPR022786">
    <property type="entry name" value="Geminin/Multicilin"/>
</dbReference>
<dbReference type="GO" id="GO:0008156">
    <property type="term" value="P:negative regulation of DNA replication"/>
    <property type="evidence" value="ECO:0007669"/>
    <property type="project" value="TreeGrafter"/>
</dbReference>
<evidence type="ECO:0000256" key="4">
    <source>
        <dbReference type="ARBA" id="ARBA00023242"/>
    </source>
</evidence>
<organism evidence="7 8">
    <name type="scientific">Muraenolepis orangiensis</name>
    <name type="common">Patagonian moray cod</name>
    <dbReference type="NCBI Taxonomy" id="630683"/>
    <lineage>
        <taxon>Eukaryota</taxon>
        <taxon>Metazoa</taxon>
        <taxon>Chordata</taxon>
        <taxon>Craniata</taxon>
        <taxon>Vertebrata</taxon>
        <taxon>Euteleostomi</taxon>
        <taxon>Actinopterygii</taxon>
        <taxon>Neopterygii</taxon>
        <taxon>Teleostei</taxon>
        <taxon>Neoteleostei</taxon>
        <taxon>Acanthomorphata</taxon>
        <taxon>Zeiogadaria</taxon>
        <taxon>Gadariae</taxon>
        <taxon>Gadiformes</taxon>
        <taxon>Muraenolepidoidei</taxon>
        <taxon>Muraenolepididae</taxon>
        <taxon>Muraenolepis</taxon>
    </lineage>
</organism>
<feature type="compositionally biased region" description="Acidic residues" evidence="6">
    <location>
        <begin position="162"/>
        <end position="200"/>
    </location>
</feature>
<evidence type="ECO:0008006" key="9">
    <source>
        <dbReference type="Google" id="ProtNLM"/>
    </source>
</evidence>
<dbReference type="PANTHER" id="PTHR13372">
    <property type="entry name" value="GEMININ"/>
    <property type="match status" value="1"/>
</dbReference>
<evidence type="ECO:0000313" key="7">
    <source>
        <dbReference type="EMBL" id="KAJ3609565.1"/>
    </source>
</evidence>
<evidence type="ECO:0000313" key="8">
    <source>
        <dbReference type="Proteomes" id="UP001148018"/>
    </source>
</evidence>
<evidence type="ECO:0000256" key="3">
    <source>
        <dbReference type="ARBA" id="ARBA00023054"/>
    </source>
</evidence>
<name>A0A9Q0IT99_9TELE</name>
<keyword evidence="8" id="KW-1185">Reference proteome</keyword>
<dbReference type="Gene3D" id="1.20.5.1180">
    <property type="entry name" value="Geminin coiled-coil domain"/>
    <property type="match status" value="1"/>
</dbReference>
<proteinExistence type="inferred from homology"/>
<dbReference type="OrthoDB" id="10043826at2759"/>
<dbReference type="GO" id="GO:0005634">
    <property type="term" value="C:nucleus"/>
    <property type="evidence" value="ECO:0007669"/>
    <property type="project" value="UniProtKB-SubCell"/>
</dbReference>
<evidence type="ECO:0000256" key="2">
    <source>
        <dbReference type="ARBA" id="ARBA00007979"/>
    </source>
</evidence>
<dbReference type="Pfam" id="PF07412">
    <property type="entry name" value="Geminin"/>
    <property type="match status" value="1"/>
</dbReference>
<sequence>MNPNDERKNNENSRSVSLTPEVSRCSALFSFSRHQLTLGPHAMSRRADSRAEVLRSISRQSFFKHPSQPMDPNRKTLKGLQPSAANKNVGKVSQENEKLHKDIEAKDEQICQLKTENGELQELAQHVQYMADMIERLTGKGPENLEELREIALDLDEKSETDANEEEGETSLEEEEEEEDDEESLVEEAESCSEAEESLE</sequence>
<feature type="region of interest" description="Disordered" evidence="6">
    <location>
        <begin position="1"/>
        <end position="20"/>
    </location>
</feature>
<gene>
    <name evidence="7" type="ORF">NHX12_024085</name>
</gene>
<dbReference type="AlphaFoldDB" id="A0A9Q0IT99"/>
<dbReference type="GO" id="GO:0045786">
    <property type="term" value="P:negative regulation of cell cycle"/>
    <property type="evidence" value="ECO:0007669"/>
    <property type="project" value="TreeGrafter"/>
</dbReference>
<dbReference type="EMBL" id="JANIIK010000039">
    <property type="protein sequence ID" value="KAJ3609565.1"/>
    <property type="molecule type" value="Genomic_DNA"/>
</dbReference>
<feature type="region of interest" description="Disordered" evidence="6">
    <location>
        <begin position="153"/>
        <end position="200"/>
    </location>
</feature>
<evidence type="ECO:0000256" key="1">
    <source>
        <dbReference type="ARBA" id="ARBA00004123"/>
    </source>
</evidence>
<dbReference type="PANTHER" id="PTHR13372:SF4">
    <property type="entry name" value="GEMININ"/>
    <property type="match status" value="1"/>
</dbReference>
<evidence type="ECO:0000256" key="6">
    <source>
        <dbReference type="SAM" id="MobiDB-lite"/>
    </source>
</evidence>
<evidence type="ECO:0000256" key="5">
    <source>
        <dbReference type="ARBA" id="ARBA00023306"/>
    </source>
</evidence>
<comment type="subcellular location">
    <subcellularLocation>
        <location evidence="1">Nucleus</location>
    </subcellularLocation>
</comment>
<dbReference type="Proteomes" id="UP001148018">
    <property type="component" value="Unassembled WGS sequence"/>
</dbReference>
<keyword evidence="5" id="KW-0131">Cell cycle</keyword>
<dbReference type="SUPFAM" id="SSF111469">
    <property type="entry name" value="Geminin coiled-coil domain"/>
    <property type="match status" value="1"/>
</dbReference>
<comment type="similarity">
    <text evidence="2">Belongs to the geminin family.</text>
</comment>
<keyword evidence="3" id="KW-0175">Coiled coil</keyword>
<reference evidence="7" key="1">
    <citation type="submission" date="2022-07" db="EMBL/GenBank/DDBJ databases">
        <title>Chromosome-level genome of Muraenolepis orangiensis.</title>
        <authorList>
            <person name="Kim J."/>
        </authorList>
    </citation>
    <scope>NUCLEOTIDE SEQUENCE</scope>
    <source>
        <strain evidence="7">KU_S4_2022</strain>
        <tissue evidence="7">Muscle</tissue>
    </source>
</reference>